<proteinExistence type="predicted"/>
<feature type="domain" description="Archaeal Type IV pilin N-terminal" evidence="2">
    <location>
        <begin position="11"/>
        <end position="92"/>
    </location>
</feature>
<sequence>MKLKQLLDDDDAVSPVIGVILMVAITVILAAVIASFVLGLGNQAQQGAPTATIGFDYEQIDENSGSGQSNWGVLSVSHDGGDSVSSQELYVRGSGFNASGQNSGGTFEYDPPTTSYSELENYVADNGGGQIDHVDTGLWNGTTSGDDSNVVSGDRANVYVSSDYEISVVYQSQEGDTSSTLNEQEGPDA</sequence>
<organism evidence="3 4">
    <name type="scientific">Halosimplex carlsbadense 2-9-1</name>
    <dbReference type="NCBI Taxonomy" id="797114"/>
    <lineage>
        <taxon>Archaea</taxon>
        <taxon>Methanobacteriati</taxon>
        <taxon>Methanobacteriota</taxon>
        <taxon>Stenosarchaea group</taxon>
        <taxon>Halobacteria</taxon>
        <taxon>Halobacteriales</taxon>
        <taxon>Haloarculaceae</taxon>
        <taxon>Halosimplex</taxon>
    </lineage>
</organism>
<evidence type="ECO:0000256" key="1">
    <source>
        <dbReference type="SAM" id="Phobius"/>
    </source>
</evidence>
<dbReference type="NCBIfam" id="TIGR02537">
    <property type="entry name" value="arch_flag_Nterm"/>
    <property type="match status" value="1"/>
</dbReference>
<accession>M0CRC4</accession>
<dbReference type="InterPro" id="IPR013373">
    <property type="entry name" value="Flagellin/pilin_N_arc"/>
</dbReference>
<keyword evidence="1" id="KW-1133">Transmembrane helix</keyword>
<dbReference type="Proteomes" id="UP000011626">
    <property type="component" value="Unassembled WGS sequence"/>
</dbReference>
<evidence type="ECO:0000313" key="3">
    <source>
        <dbReference type="EMBL" id="ELZ25815.1"/>
    </source>
</evidence>
<dbReference type="EMBL" id="AOIU01000023">
    <property type="protein sequence ID" value="ELZ25815.1"/>
    <property type="molecule type" value="Genomic_DNA"/>
</dbReference>
<dbReference type="STRING" id="797114.C475_10159"/>
<dbReference type="Pfam" id="PF07790">
    <property type="entry name" value="Pilin_N"/>
    <property type="match status" value="1"/>
</dbReference>
<gene>
    <name evidence="3" type="ORF">C475_10159</name>
</gene>
<feature type="transmembrane region" description="Helical" evidence="1">
    <location>
        <begin position="12"/>
        <end position="38"/>
    </location>
</feature>
<keyword evidence="1" id="KW-0812">Transmembrane</keyword>
<name>M0CRC4_9EURY</name>
<reference evidence="3 4" key="1">
    <citation type="journal article" date="2014" name="PLoS Genet.">
        <title>Phylogenetically driven sequencing of extremely halophilic archaea reveals strategies for static and dynamic osmo-response.</title>
        <authorList>
            <person name="Becker E.A."/>
            <person name="Seitzer P.M."/>
            <person name="Tritt A."/>
            <person name="Larsen D."/>
            <person name="Krusor M."/>
            <person name="Yao A.I."/>
            <person name="Wu D."/>
            <person name="Madern D."/>
            <person name="Eisen J.A."/>
            <person name="Darling A.E."/>
            <person name="Facciotti M.T."/>
        </authorList>
    </citation>
    <scope>NUCLEOTIDE SEQUENCE [LARGE SCALE GENOMIC DNA]</scope>
    <source>
        <strain evidence="3 4">2-9-1</strain>
    </source>
</reference>
<dbReference type="OrthoDB" id="118020at2157"/>
<evidence type="ECO:0000313" key="4">
    <source>
        <dbReference type="Proteomes" id="UP000011626"/>
    </source>
</evidence>
<dbReference type="InterPro" id="IPR012859">
    <property type="entry name" value="Pilin_N_archaeal"/>
</dbReference>
<dbReference type="eggNOG" id="arCOG02416">
    <property type="taxonomic scope" value="Archaea"/>
</dbReference>
<dbReference type="AlphaFoldDB" id="M0CRC4"/>
<dbReference type="PATRIC" id="fig|797114.5.peg.2068"/>
<comment type="caution">
    <text evidence="3">The sequence shown here is derived from an EMBL/GenBank/DDBJ whole genome shotgun (WGS) entry which is preliminary data.</text>
</comment>
<protein>
    <recommendedName>
        <fullName evidence="2">Archaeal Type IV pilin N-terminal domain-containing protein</fullName>
    </recommendedName>
</protein>
<keyword evidence="1" id="KW-0472">Membrane</keyword>
<evidence type="ECO:0000259" key="2">
    <source>
        <dbReference type="Pfam" id="PF07790"/>
    </source>
</evidence>
<keyword evidence="4" id="KW-1185">Reference proteome</keyword>
<dbReference type="RefSeq" id="WP_006883707.1">
    <property type="nucleotide sequence ID" value="NZ_AOIU01000023.1"/>
</dbReference>